<dbReference type="EMBL" id="FNFK01000002">
    <property type="protein sequence ID" value="SDJ67935.1"/>
    <property type="molecule type" value="Genomic_DNA"/>
</dbReference>
<evidence type="ECO:0000313" key="1">
    <source>
        <dbReference type="EMBL" id="SDJ67935.1"/>
    </source>
</evidence>
<dbReference type="STRING" id="426701.SAMN04488098_100252"/>
<dbReference type="Proteomes" id="UP000199433">
    <property type="component" value="Unassembled WGS sequence"/>
</dbReference>
<dbReference type="OrthoDB" id="2928533at2"/>
<proteinExistence type="predicted"/>
<evidence type="ECO:0000313" key="2">
    <source>
        <dbReference type="Proteomes" id="UP000199433"/>
    </source>
</evidence>
<name>A0A1G8VRB2_9LACT</name>
<sequence>MDFIERLNDKINAIPAMPIQSRLGYLDAVESLALYPLPGSTILQEYMDGVSDQRLNYEIAMKSRSQQKISDVLWKVQKELSHLNSLDSSNGSFEFKDITITNMPYINQLDDQGWFVFLLDLQANITVYEEEIKDA</sequence>
<protein>
    <submittedName>
        <fullName evidence="1">Bacteriophage minor capsid protein</fullName>
    </submittedName>
</protein>
<organism evidence="1 2">
    <name type="scientific">Alkalibacterium thalassium</name>
    <dbReference type="NCBI Taxonomy" id="426701"/>
    <lineage>
        <taxon>Bacteria</taxon>
        <taxon>Bacillati</taxon>
        <taxon>Bacillota</taxon>
        <taxon>Bacilli</taxon>
        <taxon>Lactobacillales</taxon>
        <taxon>Carnobacteriaceae</taxon>
        <taxon>Alkalibacterium</taxon>
    </lineage>
</organism>
<dbReference type="AlphaFoldDB" id="A0A1G8VRB2"/>
<dbReference type="Pfam" id="PF12691">
    <property type="entry name" value="Phage_tail_terminator_6"/>
    <property type="match status" value="1"/>
</dbReference>
<keyword evidence="2" id="KW-1185">Reference proteome</keyword>
<dbReference type="InterPro" id="IPR024411">
    <property type="entry name" value="Tail_terminator_phage"/>
</dbReference>
<gene>
    <name evidence="1" type="ORF">SAMN04488098_100252</name>
</gene>
<accession>A0A1G8VRB2</accession>
<dbReference type="RefSeq" id="WP_091264343.1">
    <property type="nucleotide sequence ID" value="NZ_FNFK01000002.1"/>
</dbReference>
<reference evidence="2" key="1">
    <citation type="submission" date="2016-10" db="EMBL/GenBank/DDBJ databases">
        <authorList>
            <person name="Varghese N."/>
            <person name="Submissions S."/>
        </authorList>
    </citation>
    <scope>NUCLEOTIDE SEQUENCE [LARGE SCALE GENOMIC DNA]</scope>
    <source>
        <strain evidence="2">DSM 19181</strain>
    </source>
</reference>